<keyword evidence="2" id="KW-0238">DNA-binding</keyword>
<dbReference type="CDD" id="cd07377">
    <property type="entry name" value="WHTH_GntR"/>
    <property type="match status" value="1"/>
</dbReference>
<reference evidence="5" key="1">
    <citation type="submission" date="2019-02" db="EMBL/GenBank/DDBJ databases">
        <title>Genomic characterization of isolates from hospital effluents in KZN, South Africa.</title>
        <authorList>
            <person name="Ntshobeni N."/>
            <person name="Allam M."/>
            <person name="Ismail A."/>
            <person name="Amoako D."/>
            <person name="Essack S."/>
            <person name="Chenia H."/>
        </authorList>
    </citation>
    <scope>NUCLEOTIDE SEQUENCE</scope>
    <source>
        <strain evidence="5">AFE97_S1</strain>
    </source>
</reference>
<proteinExistence type="predicted"/>
<evidence type="ECO:0000313" key="6">
    <source>
        <dbReference type="Proteomes" id="UP000824410"/>
    </source>
</evidence>
<dbReference type="SMART" id="SM00345">
    <property type="entry name" value="HTH_GNTR"/>
    <property type="match status" value="1"/>
</dbReference>
<dbReference type="PRINTS" id="PR00035">
    <property type="entry name" value="HTHGNTR"/>
</dbReference>
<feature type="domain" description="HTH gntR-type" evidence="4">
    <location>
        <begin position="12"/>
        <end position="80"/>
    </location>
</feature>
<dbReference type="Gene3D" id="1.10.10.10">
    <property type="entry name" value="Winged helix-like DNA-binding domain superfamily/Winged helix DNA-binding domain"/>
    <property type="match status" value="1"/>
</dbReference>
<dbReference type="InterPro" id="IPR000524">
    <property type="entry name" value="Tscrpt_reg_HTH_GntR"/>
</dbReference>
<dbReference type="SUPFAM" id="SSF64288">
    <property type="entry name" value="Chorismate lyase-like"/>
    <property type="match status" value="1"/>
</dbReference>
<dbReference type="AlphaFoldDB" id="A0A1J0EC79"/>
<dbReference type="PANTHER" id="PTHR44846:SF17">
    <property type="entry name" value="GNTR-FAMILY TRANSCRIPTIONAL REGULATOR"/>
    <property type="match status" value="1"/>
</dbReference>
<dbReference type="InterPro" id="IPR036388">
    <property type="entry name" value="WH-like_DNA-bd_sf"/>
</dbReference>
<gene>
    <name evidence="5" type="ORF">EX242_07485</name>
</gene>
<dbReference type="PANTHER" id="PTHR44846">
    <property type="entry name" value="MANNOSYL-D-GLYCERATE TRANSPORT/METABOLISM SYSTEM REPRESSOR MNGR-RELATED"/>
    <property type="match status" value="1"/>
</dbReference>
<dbReference type="SMART" id="SM00866">
    <property type="entry name" value="UTRA"/>
    <property type="match status" value="1"/>
</dbReference>
<dbReference type="GO" id="GO:0003700">
    <property type="term" value="F:DNA-binding transcription factor activity"/>
    <property type="evidence" value="ECO:0007669"/>
    <property type="project" value="InterPro"/>
</dbReference>
<evidence type="ECO:0000256" key="1">
    <source>
        <dbReference type="ARBA" id="ARBA00023015"/>
    </source>
</evidence>
<dbReference type="SUPFAM" id="SSF46785">
    <property type="entry name" value="Winged helix' DNA-binding domain"/>
    <property type="match status" value="1"/>
</dbReference>
<keyword evidence="3" id="KW-0804">Transcription</keyword>
<dbReference type="Proteomes" id="UP000824410">
    <property type="component" value="Unassembled WGS sequence"/>
</dbReference>
<dbReference type="EMBL" id="SHDO01000008">
    <property type="protein sequence ID" value="MBX6980100.1"/>
    <property type="molecule type" value="Genomic_DNA"/>
</dbReference>
<comment type="caution">
    <text evidence="5">The sequence shown here is derived from an EMBL/GenBank/DDBJ whole genome shotgun (WGS) entry which is preliminary data.</text>
</comment>
<dbReference type="GO" id="GO:0003677">
    <property type="term" value="F:DNA binding"/>
    <property type="evidence" value="ECO:0007669"/>
    <property type="project" value="UniProtKB-KW"/>
</dbReference>
<evidence type="ECO:0000313" key="5">
    <source>
        <dbReference type="EMBL" id="MBX6980100.1"/>
    </source>
</evidence>
<protein>
    <submittedName>
        <fullName evidence="5">GntR family transcriptional regulator</fullName>
    </submittedName>
</protein>
<dbReference type="InterPro" id="IPR011663">
    <property type="entry name" value="UTRA"/>
</dbReference>
<sequence length="238" mass="27357">MKKQLDYSTHSKPLYAQVYDILVDKLNKGEYRKNDTFPTEAEFQEMFGISRITARRALSELEKEGYVKRSRGVGTLVIRNSKKAYATIHTQVLGAATQRVKRNIISINKVAANKDISEIMKLPEGSVLTKVERVITKGNKPIQYNCFYFPPCIESITAEDLEESIYLFLESKGLNSNHYTEKLSALVPTKQEMELLDIDEKTPIFSRCRIDYNKDNEAILYMEGSYLSNYYEYKVNGS</sequence>
<accession>A0A1J0EC79</accession>
<name>A0A1J0EC79_PRORE</name>
<dbReference type="OrthoDB" id="5450856at2"/>
<organism evidence="5 6">
    <name type="scientific">Providencia rettgeri</name>
    <dbReference type="NCBI Taxonomy" id="587"/>
    <lineage>
        <taxon>Bacteria</taxon>
        <taxon>Pseudomonadati</taxon>
        <taxon>Pseudomonadota</taxon>
        <taxon>Gammaproteobacteria</taxon>
        <taxon>Enterobacterales</taxon>
        <taxon>Morganellaceae</taxon>
        <taxon>Providencia</taxon>
    </lineage>
</organism>
<dbReference type="PROSITE" id="PS50949">
    <property type="entry name" value="HTH_GNTR"/>
    <property type="match status" value="1"/>
</dbReference>
<evidence type="ECO:0000256" key="3">
    <source>
        <dbReference type="ARBA" id="ARBA00023163"/>
    </source>
</evidence>
<dbReference type="KEGG" id="prg:RB151_037800"/>
<dbReference type="GO" id="GO:0045892">
    <property type="term" value="P:negative regulation of DNA-templated transcription"/>
    <property type="evidence" value="ECO:0007669"/>
    <property type="project" value="TreeGrafter"/>
</dbReference>
<dbReference type="InterPro" id="IPR050679">
    <property type="entry name" value="Bact_HTH_transcr_reg"/>
</dbReference>
<dbReference type="RefSeq" id="WP_048606178.1">
    <property type="nucleotide sequence ID" value="NZ_ABEXNG020000010.1"/>
</dbReference>
<dbReference type="Gene3D" id="3.40.1410.10">
    <property type="entry name" value="Chorismate lyase-like"/>
    <property type="match status" value="1"/>
</dbReference>
<keyword evidence="1" id="KW-0805">Transcription regulation</keyword>
<dbReference type="Pfam" id="PF00392">
    <property type="entry name" value="GntR"/>
    <property type="match status" value="1"/>
</dbReference>
<dbReference type="InterPro" id="IPR036390">
    <property type="entry name" value="WH_DNA-bd_sf"/>
</dbReference>
<dbReference type="Pfam" id="PF07702">
    <property type="entry name" value="UTRA"/>
    <property type="match status" value="1"/>
</dbReference>
<dbReference type="InterPro" id="IPR028978">
    <property type="entry name" value="Chorismate_lyase_/UTRA_dom_sf"/>
</dbReference>
<evidence type="ECO:0000256" key="2">
    <source>
        <dbReference type="ARBA" id="ARBA00023125"/>
    </source>
</evidence>
<evidence type="ECO:0000259" key="4">
    <source>
        <dbReference type="PROSITE" id="PS50949"/>
    </source>
</evidence>